<sequence length="89" mass="9449">MIEAFCGEPCGESRPAGGAEACQMMGTADGAVERDTGTALRFIAMRIELLAKCMAEIIQAATDELRLGATATSSAARVEHNHNHHNKSF</sequence>
<reference evidence="1 2" key="1">
    <citation type="journal article" date="2019" name="J. Hered.">
        <title>An Improved Genome Assembly for Drosophila navojoa, the Basal Species in the mojavensis Cluster.</title>
        <authorList>
            <person name="Vanderlinde T."/>
            <person name="Dupim E.G."/>
            <person name="Nazario-Yepiz N.O."/>
            <person name="Carvalho A.B."/>
        </authorList>
    </citation>
    <scope>NUCLEOTIDE SEQUENCE [LARGE SCALE GENOMIC DNA]</scope>
    <source>
        <strain evidence="1">Navoj_Jal97</strain>
        <tissue evidence="1">Whole organism</tissue>
    </source>
</reference>
<gene>
    <name evidence="1" type="ORF">AWZ03_013105</name>
</gene>
<name>A0A484AUY9_DRONA</name>
<protein>
    <submittedName>
        <fullName evidence="1">Uncharacterized protein</fullName>
    </submittedName>
</protein>
<comment type="caution">
    <text evidence="1">The sequence shown here is derived from an EMBL/GenBank/DDBJ whole genome shotgun (WGS) entry which is preliminary data.</text>
</comment>
<dbReference type="EMBL" id="LSRL02000556">
    <property type="protein sequence ID" value="TDG40477.1"/>
    <property type="molecule type" value="Genomic_DNA"/>
</dbReference>
<accession>A0A484AUY9</accession>
<keyword evidence="2" id="KW-1185">Reference proteome</keyword>
<dbReference type="Proteomes" id="UP000295192">
    <property type="component" value="Unassembled WGS sequence"/>
</dbReference>
<evidence type="ECO:0000313" key="2">
    <source>
        <dbReference type="Proteomes" id="UP000295192"/>
    </source>
</evidence>
<proteinExistence type="predicted"/>
<dbReference type="AlphaFoldDB" id="A0A484AUY9"/>
<organism evidence="1 2">
    <name type="scientific">Drosophila navojoa</name>
    <name type="common">Fruit fly</name>
    <dbReference type="NCBI Taxonomy" id="7232"/>
    <lineage>
        <taxon>Eukaryota</taxon>
        <taxon>Metazoa</taxon>
        <taxon>Ecdysozoa</taxon>
        <taxon>Arthropoda</taxon>
        <taxon>Hexapoda</taxon>
        <taxon>Insecta</taxon>
        <taxon>Pterygota</taxon>
        <taxon>Neoptera</taxon>
        <taxon>Endopterygota</taxon>
        <taxon>Diptera</taxon>
        <taxon>Brachycera</taxon>
        <taxon>Muscomorpha</taxon>
        <taxon>Ephydroidea</taxon>
        <taxon>Drosophilidae</taxon>
        <taxon>Drosophila</taxon>
    </lineage>
</organism>
<evidence type="ECO:0000313" key="1">
    <source>
        <dbReference type="EMBL" id="TDG40477.1"/>
    </source>
</evidence>